<sequence length="101" mass="11814">MKPENIKTKVNFHFEGQAKPFASAEDYEVLKRFLWIDEESEYETNISEVDVEGKMYEIVDTRISILKETSDLHLTYGIDLALTGESLPYNFRVSVYLKEKE</sequence>
<evidence type="ECO:0000313" key="2">
    <source>
        <dbReference type="Proteomes" id="UP001529085"/>
    </source>
</evidence>
<gene>
    <name evidence="1" type="ORF">P7122_07905</name>
</gene>
<comment type="caution">
    <text evidence="1">The sequence shown here is derived from an EMBL/GenBank/DDBJ whole genome shotgun (WGS) entry which is preliminary data.</text>
</comment>
<name>A0ABT6G172_9FLAO</name>
<dbReference type="RefSeq" id="WP_278005248.1">
    <property type="nucleotide sequence ID" value="NZ_JARSBN010000004.1"/>
</dbReference>
<keyword evidence="2" id="KW-1185">Reference proteome</keyword>
<accession>A0ABT6G172</accession>
<dbReference type="EMBL" id="JARSBN010000004">
    <property type="protein sequence ID" value="MDG4715791.1"/>
    <property type="molecule type" value="Genomic_DNA"/>
</dbReference>
<organism evidence="1 2">
    <name type="scientific">Winogradskyella marincola</name>
    <dbReference type="NCBI Taxonomy" id="3037795"/>
    <lineage>
        <taxon>Bacteria</taxon>
        <taxon>Pseudomonadati</taxon>
        <taxon>Bacteroidota</taxon>
        <taxon>Flavobacteriia</taxon>
        <taxon>Flavobacteriales</taxon>
        <taxon>Flavobacteriaceae</taxon>
        <taxon>Winogradskyella</taxon>
    </lineage>
</organism>
<dbReference type="Proteomes" id="UP001529085">
    <property type="component" value="Unassembled WGS sequence"/>
</dbReference>
<proteinExistence type="predicted"/>
<protein>
    <submittedName>
        <fullName evidence="1">Uncharacterized protein</fullName>
    </submittedName>
</protein>
<evidence type="ECO:0000313" key="1">
    <source>
        <dbReference type="EMBL" id="MDG4715791.1"/>
    </source>
</evidence>
<reference evidence="1 2" key="1">
    <citation type="submission" date="2023-03" db="EMBL/GenBank/DDBJ databases">
        <title>Strain YYF002 represents a novel species in the genus Winogradskyella isolated from seawater.</title>
        <authorList>
            <person name="Fu Z.-Y."/>
        </authorList>
    </citation>
    <scope>NUCLEOTIDE SEQUENCE [LARGE SCALE GENOMIC DNA]</scope>
    <source>
        <strain evidence="1 2">YYF002</strain>
    </source>
</reference>